<organism evidence="1">
    <name type="scientific">Rhizophora mucronata</name>
    <name type="common">Asiatic mangrove</name>
    <dbReference type="NCBI Taxonomy" id="61149"/>
    <lineage>
        <taxon>Eukaryota</taxon>
        <taxon>Viridiplantae</taxon>
        <taxon>Streptophyta</taxon>
        <taxon>Embryophyta</taxon>
        <taxon>Tracheophyta</taxon>
        <taxon>Spermatophyta</taxon>
        <taxon>Magnoliopsida</taxon>
        <taxon>eudicotyledons</taxon>
        <taxon>Gunneridae</taxon>
        <taxon>Pentapetalae</taxon>
        <taxon>rosids</taxon>
        <taxon>fabids</taxon>
        <taxon>Malpighiales</taxon>
        <taxon>Rhizophoraceae</taxon>
        <taxon>Rhizophora</taxon>
    </lineage>
</organism>
<dbReference type="AlphaFoldDB" id="A0A2P2PQN1"/>
<evidence type="ECO:0000313" key="1">
    <source>
        <dbReference type="EMBL" id="MBX57048.1"/>
    </source>
</evidence>
<name>A0A2P2PQN1_RHIMU</name>
<proteinExistence type="predicted"/>
<accession>A0A2P2PQN1</accession>
<reference evidence="1" key="1">
    <citation type="submission" date="2018-02" db="EMBL/GenBank/DDBJ databases">
        <title>Rhizophora mucronata_Transcriptome.</title>
        <authorList>
            <person name="Meera S.P."/>
            <person name="Sreeshan A."/>
            <person name="Augustine A."/>
        </authorList>
    </citation>
    <scope>NUCLEOTIDE SEQUENCE</scope>
    <source>
        <tissue evidence="1">Leaf</tissue>
    </source>
</reference>
<protein>
    <submittedName>
        <fullName evidence="1">Uncharacterized protein</fullName>
    </submittedName>
</protein>
<sequence length="41" mass="4906">MICTSCYRSTIPVCRHIILSFRWILIQLMKVSSVQRKRKLP</sequence>
<dbReference type="EMBL" id="GGEC01076564">
    <property type="protein sequence ID" value="MBX57048.1"/>
    <property type="molecule type" value="Transcribed_RNA"/>
</dbReference>